<evidence type="ECO:0000259" key="15">
    <source>
        <dbReference type="PROSITE" id="PS51760"/>
    </source>
</evidence>
<dbReference type="GO" id="GO:0045493">
    <property type="term" value="P:xylan catabolic process"/>
    <property type="evidence" value="ECO:0007669"/>
    <property type="project" value="UniProtKB-KW"/>
</dbReference>
<gene>
    <name evidence="16" type="ORF">SAMN05421812_101259</name>
</gene>
<keyword evidence="6 10" id="KW-0119">Carbohydrate metabolism</keyword>
<evidence type="ECO:0000256" key="3">
    <source>
        <dbReference type="ARBA" id="ARBA00022651"/>
    </source>
</evidence>
<dbReference type="PROSITE" id="PS00591">
    <property type="entry name" value="GH10_1"/>
    <property type="match status" value="1"/>
</dbReference>
<name>A0A239G778_9ACTN</name>
<evidence type="ECO:0000259" key="14">
    <source>
        <dbReference type="PROSITE" id="PS51173"/>
    </source>
</evidence>
<dbReference type="PRINTS" id="PR00134">
    <property type="entry name" value="GLHYDRLASE10"/>
</dbReference>
<keyword evidence="17" id="KW-1185">Reference proteome</keyword>
<sequence length="576" mass="59538">MIISARGARPARTAVLAAVAALAVPLVVAPIAAAPPAAADAPLRVHAAARGKFIGYAASTSPLANEAAYRSVAASEFNQVTAENAMKWDSTEPSDGNYTFAGADQVMAFATANNQQVHGHTLVWHSQTPGWVQGLSASAMRTAMQDHIATVVGRYANNAALVSWDVVNEVFDDNGNMRTSFWYNTLGSSYIADAFRYARAADSNARLCINDYNVEGINAKSTAMYNLVRQLRADGVPVDCVGFQGHLAIQYGFPSQFRENLDRFAALGVQVRITELDVRMQLPRDSTKDATQATYYRNVVQGCLAVTACAGVTIWGFTDKYSWVPDTFSGQGAALPWDANYSTKPAYTAIHDALDDGTSPNPDTTPPTTPGTPVASGVTSSGLSLSWTASSDAVGVTGYDVLRAPGASGGSFAVVGTPSSASFVDSGLAASTTYRYQVRARDAAGNVSSLSSVASVTTTAGGGGPGPSSSCRVAYTISPWGGSPGFTAGVVLTNTGTSSLSGWTLAFTLPSGQAITPPGWSATWSQSGQAVTATPLSWNSTLAPGGSTTIGFNGTHTGGTSEPTTFTVGGSSCTVV</sequence>
<dbReference type="Gene3D" id="2.60.40.290">
    <property type="match status" value="1"/>
</dbReference>
<dbReference type="Pfam" id="PF00041">
    <property type="entry name" value="fn3"/>
    <property type="match status" value="1"/>
</dbReference>
<dbReference type="Pfam" id="PF00553">
    <property type="entry name" value="CBM_2"/>
    <property type="match status" value="1"/>
</dbReference>
<organism evidence="16 17">
    <name type="scientific">Asanoa hainanensis</name>
    <dbReference type="NCBI Taxonomy" id="560556"/>
    <lineage>
        <taxon>Bacteria</taxon>
        <taxon>Bacillati</taxon>
        <taxon>Actinomycetota</taxon>
        <taxon>Actinomycetes</taxon>
        <taxon>Micromonosporales</taxon>
        <taxon>Micromonosporaceae</taxon>
        <taxon>Asanoa</taxon>
    </lineage>
</organism>
<dbReference type="SMART" id="SM00633">
    <property type="entry name" value="Glyco_10"/>
    <property type="match status" value="1"/>
</dbReference>
<dbReference type="InterPro" id="IPR012291">
    <property type="entry name" value="CBM2_carb-bd_dom_sf"/>
</dbReference>
<dbReference type="PROSITE" id="PS51760">
    <property type="entry name" value="GH10_2"/>
    <property type="match status" value="1"/>
</dbReference>
<feature type="domain" description="Fibronectin type-III" evidence="13">
    <location>
        <begin position="369"/>
        <end position="461"/>
    </location>
</feature>
<dbReference type="GO" id="GO:0031176">
    <property type="term" value="F:endo-1,4-beta-xylanase activity"/>
    <property type="evidence" value="ECO:0007669"/>
    <property type="project" value="UniProtKB-EC"/>
</dbReference>
<dbReference type="PANTHER" id="PTHR31490">
    <property type="entry name" value="GLYCOSYL HYDROLASE"/>
    <property type="match status" value="1"/>
</dbReference>
<evidence type="ECO:0000256" key="4">
    <source>
        <dbReference type="ARBA" id="ARBA00022729"/>
    </source>
</evidence>
<evidence type="ECO:0000313" key="17">
    <source>
        <dbReference type="Proteomes" id="UP000198362"/>
    </source>
</evidence>
<dbReference type="Gene3D" id="2.60.40.10">
    <property type="entry name" value="Immunoglobulins"/>
    <property type="match status" value="1"/>
</dbReference>
<evidence type="ECO:0000256" key="7">
    <source>
        <dbReference type="ARBA" id="ARBA00023295"/>
    </source>
</evidence>
<feature type="domain" description="CBM2" evidence="14">
    <location>
        <begin position="464"/>
        <end position="576"/>
    </location>
</feature>
<dbReference type="PANTHER" id="PTHR31490:SF88">
    <property type="entry name" value="BETA-XYLANASE"/>
    <property type="match status" value="1"/>
</dbReference>
<keyword evidence="7 10" id="KW-0326">Glycosidase</keyword>
<evidence type="ECO:0000259" key="13">
    <source>
        <dbReference type="PROSITE" id="PS50853"/>
    </source>
</evidence>
<keyword evidence="3 16" id="KW-0858">Xylan degradation</keyword>
<dbReference type="InterPro" id="IPR031158">
    <property type="entry name" value="GH10_AS"/>
</dbReference>
<evidence type="ECO:0000256" key="5">
    <source>
        <dbReference type="ARBA" id="ARBA00022801"/>
    </source>
</evidence>
<dbReference type="SUPFAM" id="SSF51445">
    <property type="entry name" value="(Trans)glycosidases"/>
    <property type="match status" value="1"/>
</dbReference>
<keyword evidence="4 12" id="KW-0732">Signal</keyword>
<dbReference type="SUPFAM" id="SSF49265">
    <property type="entry name" value="Fibronectin type III"/>
    <property type="match status" value="1"/>
</dbReference>
<dbReference type="PROSITE" id="PS50853">
    <property type="entry name" value="FN3"/>
    <property type="match status" value="1"/>
</dbReference>
<dbReference type="InterPro" id="IPR001919">
    <property type="entry name" value="CBD2"/>
</dbReference>
<feature type="signal peptide" evidence="12">
    <location>
        <begin position="1"/>
        <end position="33"/>
    </location>
</feature>
<keyword evidence="8 10" id="KW-0624">Polysaccharide degradation</keyword>
<dbReference type="Proteomes" id="UP000198362">
    <property type="component" value="Unassembled WGS sequence"/>
</dbReference>
<feature type="active site" description="Nucleophile" evidence="9">
    <location>
        <position position="275"/>
    </location>
</feature>
<feature type="chain" id="PRO_5013145065" description="Beta-xylanase" evidence="12">
    <location>
        <begin position="34"/>
        <end position="576"/>
    </location>
</feature>
<reference evidence="16 17" key="1">
    <citation type="submission" date="2017-06" db="EMBL/GenBank/DDBJ databases">
        <authorList>
            <person name="Kim H.J."/>
            <person name="Triplett B.A."/>
        </authorList>
    </citation>
    <scope>NUCLEOTIDE SEQUENCE [LARGE SCALE GENOMIC DNA]</scope>
    <source>
        <strain evidence="16 17">CGMCC 4.5593</strain>
    </source>
</reference>
<dbReference type="InterPro" id="IPR018366">
    <property type="entry name" value="CBM2_CS"/>
</dbReference>
<protein>
    <recommendedName>
        <fullName evidence="10">Beta-xylanase</fullName>
        <ecNumber evidence="10">3.2.1.8</ecNumber>
    </recommendedName>
</protein>
<dbReference type="CDD" id="cd00063">
    <property type="entry name" value="FN3"/>
    <property type="match status" value="1"/>
</dbReference>
<dbReference type="SMART" id="SM00637">
    <property type="entry name" value="CBD_II"/>
    <property type="match status" value="1"/>
</dbReference>
<proteinExistence type="inferred from homology"/>
<dbReference type="EMBL" id="FZPH01000001">
    <property type="protein sequence ID" value="SNS64960.1"/>
    <property type="molecule type" value="Genomic_DNA"/>
</dbReference>
<evidence type="ECO:0000256" key="9">
    <source>
        <dbReference type="PROSITE-ProRule" id="PRU10061"/>
    </source>
</evidence>
<dbReference type="InterPro" id="IPR044846">
    <property type="entry name" value="GH10"/>
</dbReference>
<comment type="similarity">
    <text evidence="2 10">Belongs to the glycosyl hydrolase 10 (cellulase F) family.</text>
</comment>
<dbReference type="InterPro" id="IPR013783">
    <property type="entry name" value="Ig-like_fold"/>
</dbReference>
<evidence type="ECO:0000256" key="1">
    <source>
        <dbReference type="ARBA" id="ARBA00000681"/>
    </source>
</evidence>
<feature type="region of interest" description="Disordered" evidence="11">
    <location>
        <begin position="354"/>
        <end position="377"/>
    </location>
</feature>
<comment type="catalytic activity">
    <reaction evidence="1 10">
        <text>Endohydrolysis of (1-&gt;4)-beta-D-xylosidic linkages in xylans.</text>
        <dbReference type="EC" id="3.2.1.8"/>
    </reaction>
</comment>
<evidence type="ECO:0000256" key="11">
    <source>
        <dbReference type="SAM" id="MobiDB-lite"/>
    </source>
</evidence>
<dbReference type="EC" id="3.2.1.8" evidence="10"/>
<feature type="domain" description="GH10" evidence="15">
    <location>
        <begin position="57"/>
        <end position="353"/>
    </location>
</feature>
<evidence type="ECO:0000313" key="16">
    <source>
        <dbReference type="EMBL" id="SNS64960.1"/>
    </source>
</evidence>
<dbReference type="InterPro" id="IPR003961">
    <property type="entry name" value="FN3_dom"/>
</dbReference>
<dbReference type="InterPro" id="IPR008965">
    <property type="entry name" value="CBM2/CBM3_carb-bd_dom_sf"/>
</dbReference>
<evidence type="ECO:0000256" key="6">
    <source>
        <dbReference type="ARBA" id="ARBA00023277"/>
    </source>
</evidence>
<evidence type="ECO:0000256" key="10">
    <source>
        <dbReference type="RuleBase" id="RU361174"/>
    </source>
</evidence>
<accession>A0A239G778</accession>
<dbReference type="SMART" id="SM00060">
    <property type="entry name" value="FN3"/>
    <property type="match status" value="1"/>
</dbReference>
<dbReference type="Gene3D" id="3.20.20.80">
    <property type="entry name" value="Glycosidases"/>
    <property type="match status" value="1"/>
</dbReference>
<dbReference type="OrthoDB" id="9815836at2"/>
<evidence type="ECO:0000256" key="8">
    <source>
        <dbReference type="ARBA" id="ARBA00023326"/>
    </source>
</evidence>
<dbReference type="Pfam" id="PF00331">
    <property type="entry name" value="Glyco_hydro_10"/>
    <property type="match status" value="1"/>
</dbReference>
<dbReference type="AlphaFoldDB" id="A0A239G778"/>
<evidence type="ECO:0000256" key="2">
    <source>
        <dbReference type="ARBA" id="ARBA00007495"/>
    </source>
</evidence>
<evidence type="ECO:0000256" key="12">
    <source>
        <dbReference type="SAM" id="SignalP"/>
    </source>
</evidence>
<dbReference type="GO" id="GO:0030247">
    <property type="term" value="F:polysaccharide binding"/>
    <property type="evidence" value="ECO:0007669"/>
    <property type="project" value="UniProtKB-UniRule"/>
</dbReference>
<dbReference type="RefSeq" id="WP_089243735.1">
    <property type="nucleotide sequence ID" value="NZ_FZPH01000001.1"/>
</dbReference>
<dbReference type="InterPro" id="IPR001000">
    <property type="entry name" value="GH10_dom"/>
</dbReference>
<dbReference type="InterPro" id="IPR036116">
    <property type="entry name" value="FN3_sf"/>
</dbReference>
<keyword evidence="5 10" id="KW-0378">Hydrolase</keyword>
<dbReference type="InterPro" id="IPR017853">
    <property type="entry name" value="GH"/>
</dbReference>
<dbReference type="PROSITE" id="PS00561">
    <property type="entry name" value="CBM2_A"/>
    <property type="match status" value="1"/>
</dbReference>
<dbReference type="SUPFAM" id="SSF49384">
    <property type="entry name" value="Carbohydrate-binding domain"/>
    <property type="match status" value="1"/>
</dbReference>
<dbReference type="PROSITE" id="PS51173">
    <property type="entry name" value="CBM2"/>
    <property type="match status" value="1"/>
</dbReference>